<name>A0A285JQU8_9ACTN</name>
<dbReference type="PANTHER" id="PTHR37301">
    <property type="entry name" value="DNA-BINDING PROTEIN-RELATED"/>
    <property type="match status" value="1"/>
</dbReference>
<dbReference type="EMBL" id="OBDY01000023">
    <property type="protein sequence ID" value="SNY62147.1"/>
    <property type="molecule type" value="Genomic_DNA"/>
</dbReference>
<dbReference type="CDD" id="cd00093">
    <property type="entry name" value="HTH_XRE"/>
    <property type="match status" value="1"/>
</dbReference>
<protein>
    <submittedName>
        <fullName evidence="2">Putative transcriptional regulator</fullName>
    </submittedName>
</protein>
<proteinExistence type="predicted"/>
<dbReference type="AlphaFoldDB" id="A0A285JQU8"/>
<gene>
    <name evidence="2" type="ORF">SAMN05421748_12390</name>
</gene>
<dbReference type="PANTHER" id="PTHR37301:SF1">
    <property type="entry name" value="DNA-BINDING PROTEIN"/>
    <property type="match status" value="1"/>
</dbReference>
<evidence type="ECO:0000313" key="3">
    <source>
        <dbReference type="Proteomes" id="UP000219612"/>
    </source>
</evidence>
<dbReference type="PROSITE" id="PS50943">
    <property type="entry name" value="HTH_CROC1"/>
    <property type="match status" value="1"/>
</dbReference>
<evidence type="ECO:0000313" key="2">
    <source>
        <dbReference type="EMBL" id="SNY62147.1"/>
    </source>
</evidence>
<evidence type="ECO:0000259" key="1">
    <source>
        <dbReference type="PROSITE" id="PS50943"/>
    </source>
</evidence>
<feature type="domain" description="HTH cro/C1-type" evidence="1">
    <location>
        <begin position="13"/>
        <end position="62"/>
    </location>
</feature>
<organism evidence="2 3">
    <name type="scientific">Paractinoplanes atraurantiacus</name>
    <dbReference type="NCBI Taxonomy" id="1036182"/>
    <lineage>
        <taxon>Bacteria</taxon>
        <taxon>Bacillati</taxon>
        <taxon>Actinomycetota</taxon>
        <taxon>Actinomycetes</taxon>
        <taxon>Micromonosporales</taxon>
        <taxon>Micromonosporaceae</taxon>
        <taxon>Paractinoplanes</taxon>
    </lineage>
</organism>
<dbReference type="InterPro" id="IPR001387">
    <property type="entry name" value="Cro/C1-type_HTH"/>
</dbReference>
<reference evidence="2 3" key="1">
    <citation type="submission" date="2017-09" db="EMBL/GenBank/DDBJ databases">
        <authorList>
            <person name="Ehlers B."/>
            <person name="Leendertz F.H."/>
        </authorList>
    </citation>
    <scope>NUCLEOTIDE SEQUENCE [LARGE SCALE GENOMIC DNA]</scope>
    <source>
        <strain evidence="2 3">CGMCC 4.6857</strain>
    </source>
</reference>
<dbReference type="Proteomes" id="UP000219612">
    <property type="component" value="Unassembled WGS sequence"/>
</dbReference>
<dbReference type="RefSeq" id="WP_097326602.1">
    <property type="nucleotide sequence ID" value="NZ_OBDY01000023.1"/>
</dbReference>
<keyword evidence="3" id="KW-1185">Reference proteome</keyword>
<dbReference type="SMART" id="SM00530">
    <property type="entry name" value="HTH_XRE"/>
    <property type="match status" value="1"/>
</dbReference>
<sequence length="75" mass="8166">MPIVVRIDVELAKRKMSVGEFAEKVGLTPANIAVLKNGRAKAVRFSTLEAMCQVLGCQPGDLLEFIPEPLIPESE</sequence>
<dbReference type="SUPFAM" id="SSF47413">
    <property type="entry name" value="lambda repressor-like DNA-binding domains"/>
    <property type="match status" value="1"/>
</dbReference>
<dbReference type="Gene3D" id="1.10.260.40">
    <property type="entry name" value="lambda repressor-like DNA-binding domains"/>
    <property type="match status" value="1"/>
</dbReference>
<dbReference type="OrthoDB" id="9805309at2"/>
<dbReference type="GO" id="GO:0003677">
    <property type="term" value="F:DNA binding"/>
    <property type="evidence" value="ECO:0007669"/>
    <property type="project" value="InterPro"/>
</dbReference>
<dbReference type="Pfam" id="PF13443">
    <property type="entry name" value="HTH_26"/>
    <property type="match status" value="1"/>
</dbReference>
<dbReference type="InterPro" id="IPR010982">
    <property type="entry name" value="Lambda_DNA-bd_dom_sf"/>
</dbReference>
<accession>A0A285JQU8</accession>